<name>A0A5C8IAP3_9MICO</name>
<dbReference type="InterPro" id="IPR049709">
    <property type="entry name" value="IniB-like_N"/>
</dbReference>
<evidence type="ECO:0000313" key="2">
    <source>
        <dbReference type="EMBL" id="TXK15463.1"/>
    </source>
</evidence>
<accession>A0A5C8IAP3</accession>
<evidence type="ECO:0000256" key="1">
    <source>
        <dbReference type="SAM" id="MobiDB-lite"/>
    </source>
</evidence>
<dbReference type="OrthoDB" id="5078400at2"/>
<evidence type="ECO:0000313" key="3">
    <source>
        <dbReference type="Proteomes" id="UP000321949"/>
    </source>
</evidence>
<proteinExistence type="predicted"/>
<dbReference type="NCBIfam" id="NF038175">
    <property type="entry name" value="IniB_NTERM"/>
    <property type="match status" value="1"/>
</dbReference>
<feature type="compositionally biased region" description="Low complexity" evidence="1">
    <location>
        <begin position="181"/>
        <end position="201"/>
    </location>
</feature>
<dbReference type="AlphaFoldDB" id="A0A5C8IAP3"/>
<organism evidence="2 3">
    <name type="scientific">Microbacterium saccharophilum</name>
    <dbReference type="NCBI Taxonomy" id="1213358"/>
    <lineage>
        <taxon>Bacteria</taxon>
        <taxon>Bacillati</taxon>
        <taxon>Actinomycetota</taxon>
        <taxon>Actinomycetes</taxon>
        <taxon>Micrococcales</taxon>
        <taxon>Microbacteriaceae</taxon>
        <taxon>Microbacterium</taxon>
    </lineage>
</organism>
<feature type="region of interest" description="Disordered" evidence="1">
    <location>
        <begin position="64"/>
        <end position="84"/>
    </location>
</feature>
<keyword evidence="3" id="KW-1185">Reference proteome</keyword>
<reference evidence="2 3" key="1">
    <citation type="submission" date="2019-08" db="EMBL/GenBank/DDBJ databases">
        <authorList>
            <person name="Dong K."/>
        </authorList>
    </citation>
    <scope>NUCLEOTIDE SEQUENCE [LARGE SCALE GENOMIC DNA]</scope>
    <source>
        <strain evidence="2 3">K-1</strain>
    </source>
</reference>
<protein>
    <submittedName>
        <fullName evidence="2">Uncharacterized protein</fullName>
    </submittedName>
</protein>
<dbReference type="EMBL" id="VRSX01000001">
    <property type="protein sequence ID" value="TXK15463.1"/>
    <property type="molecule type" value="Genomic_DNA"/>
</dbReference>
<comment type="caution">
    <text evidence="2">The sequence shown here is derived from an EMBL/GenBank/DDBJ whole genome shotgun (WGS) entry which is preliminary data.</text>
</comment>
<dbReference type="Proteomes" id="UP000321949">
    <property type="component" value="Unassembled WGS sequence"/>
</dbReference>
<sequence>MSTVISTIANALIEFILSLLRDPDTAAEFEADPEATLTNRGLDGVSYADVCSVLPLVYDHPSVVQRSDPTPASTPPPVSPRPSVEEHSNIIRELQNVINNNSYITNNATVLDQSVNQNIWAEGDVMQLFDNEAVIASGEGSTAAGNDVVYDDSTDSSTTIVAGGDATVDSTFDSTTITDSYNQATDSSATDNSTTTAAPAAEPAPAPEPLVESEPFVDESAAMVEAAPLDDPLADDEY</sequence>
<dbReference type="RefSeq" id="WP_147049642.1">
    <property type="nucleotide sequence ID" value="NZ_BKAH01000002.1"/>
</dbReference>
<gene>
    <name evidence="2" type="ORF">FVP74_03480</name>
</gene>
<feature type="region of interest" description="Disordered" evidence="1">
    <location>
        <begin position="181"/>
        <end position="216"/>
    </location>
</feature>